<dbReference type="GO" id="GO:0003723">
    <property type="term" value="F:RNA binding"/>
    <property type="evidence" value="ECO:0007669"/>
    <property type="project" value="UniProtKB-UniRule"/>
</dbReference>
<proteinExistence type="predicted"/>
<evidence type="ECO:0000313" key="6">
    <source>
        <dbReference type="Proteomes" id="UP001295423"/>
    </source>
</evidence>
<protein>
    <recommendedName>
        <fullName evidence="4">RRM domain-containing protein</fullName>
    </recommendedName>
</protein>
<dbReference type="InterPro" id="IPR012677">
    <property type="entry name" value="Nucleotide-bd_a/b_plait_sf"/>
</dbReference>
<evidence type="ECO:0000259" key="4">
    <source>
        <dbReference type="PROSITE" id="PS50102"/>
    </source>
</evidence>
<evidence type="ECO:0000313" key="5">
    <source>
        <dbReference type="EMBL" id="CAJ1959036.1"/>
    </source>
</evidence>
<dbReference type="CDD" id="cd12347">
    <property type="entry name" value="RRM_PPIE"/>
    <property type="match status" value="1"/>
</dbReference>
<feature type="domain" description="RRM" evidence="4">
    <location>
        <begin position="15"/>
        <end position="93"/>
    </location>
</feature>
<organism evidence="5 6">
    <name type="scientific">Cylindrotheca closterium</name>
    <dbReference type="NCBI Taxonomy" id="2856"/>
    <lineage>
        <taxon>Eukaryota</taxon>
        <taxon>Sar</taxon>
        <taxon>Stramenopiles</taxon>
        <taxon>Ochrophyta</taxon>
        <taxon>Bacillariophyta</taxon>
        <taxon>Bacillariophyceae</taxon>
        <taxon>Bacillariophycidae</taxon>
        <taxon>Bacillariales</taxon>
        <taxon>Bacillariaceae</taxon>
        <taxon>Cylindrotheca</taxon>
    </lineage>
</organism>
<keyword evidence="1 2" id="KW-0694">RNA-binding</keyword>
<dbReference type="AlphaFoldDB" id="A0AAD2G0B6"/>
<evidence type="ECO:0000256" key="3">
    <source>
        <dbReference type="SAM" id="MobiDB-lite"/>
    </source>
</evidence>
<dbReference type="Proteomes" id="UP001295423">
    <property type="component" value="Unassembled WGS sequence"/>
</dbReference>
<dbReference type="Gene3D" id="3.30.70.330">
    <property type="match status" value="1"/>
</dbReference>
<evidence type="ECO:0000256" key="2">
    <source>
        <dbReference type="PROSITE-ProRule" id="PRU00176"/>
    </source>
</evidence>
<comment type="caution">
    <text evidence="5">The sequence shown here is derived from an EMBL/GenBank/DDBJ whole genome shotgun (WGS) entry which is preliminary data.</text>
</comment>
<dbReference type="PANTHER" id="PTHR48037">
    <property type="entry name" value="ATPASE E1"/>
    <property type="match status" value="1"/>
</dbReference>
<dbReference type="InterPro" id="IPR035979">
    <property type="entry name" value="RBD_domain_sf"/>
</dbReference>
<gene>
    <name evidence="5" type="ORF">CYCCA115_LOCUS17476</name>
</gene>
<dbReference type="PANTHER" id="PTHR48037:SF1">
    <property type="entry name" value="RRM DOMAIN-CONTAINING PROTEIN"/>
    <property type="match status" value="1"/>
</dbReference>
<dbReference type="InterPro" id="IPR034168">
    <property type="entry name" value="PPIE_RRM"/>
</dbReference>
<accession>A0AAD2G0B6</accession>
<feature type="region of interest" description="Disordered" evidence="3">
    <location>
        <begin position="119"/>
        <end position="142"/>
    </location>
</feature>
<dbReference type="SMART" id="SM00360">
    <property type="entry name" value="RRM"/>
    <property type="match status" value="1"/>
</dbReference>
<keyword evidence="6" id="KW-1185">Reference proteome</keyword>
<evidence type="ECO:0000256" key="1">
    <source>
        <dbReference type="ARBA" id="ARBA00022884"/>
    </source>
</evidence>
<dbReference type="PROSITE" id="PS50102">
    <property type="entry name" value="RRM"/>
    <property type="match status" value="1"/>
</dbReference>
<sequence length="142" mass="15691">MSSITADPSILSSKRAIYVGGLAKGVNPQILRAAMIPFGNIKSLDIPMNYSEGTHRGFGFVEFEDAEDASEAIFNMDGADLMGRTISVDMAQANQLSKLSNTRTQAIWSSDEWFQQHASGEMTAEEKEKLNQQNEDQTELRN</sequence>
<dbReference type="Pfam" id="PF00076">
    <property type="entry name" value="RRM_1"/>
    <property type="match status" value="1"/>
</dbReference>
<dbReference type="EMBL" id="CAKOGP040001980">
    <property type="protein sequence ID" value="CAJ1959036.1"/>
    <property type="molecule type" value="Genomic_DNA"/>
</dbReference>
<dbReference type="InterPro" id="IPR000504">
    <property type="entry name" value="RRM_dom"/>
</dbReference>
<name>A0AAD2G0B6_9STRA</name>
<dbReference type="SUPFAM" id="SSF54928">
    <property type="entry name" value="RNA-binding domain, RBD"/>
    <property type="match status" value="1"/>
</dbReference>
<reference evidence="5" key="1">
    <citation type="submission" date="2023-08" db="EMBL/GenBank/DDBJ databases">
        <authorList>
            <person name="Audoor S."/>
            <person name="Bilcke G."/>
        </authorList>
    </citation>
    <scope>NUCLEOTIDE SEQUENCE</scope>
</reference>